<evidence type="ECO:0000313" key="5">
    <source>
        <dbReference type="Proteomes" id="UP000193427"/>
    </source>
</evidence>
<feature type="domain" description="Leucine-binding protein" evidence="3">
    <location>
        <begin position="33"/>
        <end position="369"/>
    </location>
</feature>
<evidence type="ECO:0000256" key="2">
    <source>
        <dbReference type="ARBA" id="ARBA00022729"/>
    </source>
</evidence>
<organism evidence="4 5">
    <name type="scientific">Piscinibacter gummiphilus</name>
    <dbReference type="NCBI Taxonomy" id="946333"/>
    <lineage>
        <taxon>Bacteria</taxon>
        <taxon>Pseudomonadati</taxon>
        <taxon>Pseudomonadota</taxon>
        <taxon>Betaproteobacteria</taxon>
        <taxon>Burkholderiales</taxon>
        <taxon>Sphaerotilaceae</taxon>
        <taxon>Piscinibacter</taxon>
    </lineage>
</organism>
<dbReference type="OrthoDB" id="9150078at2"/>
<accession>A0A1W6L6W5</accession>
<name>A0A1W6L6W5_9BURK</name>
<dbReference type="InterPro" id="IPR028082">
    <property type="entry name" value="Peripla_BP_I"/>
</dbReference>
<keyword evidence="5" id="KW-1185">Reference proteome</keyword>
<dbReference type="Proteomes" id="UP000193427">
    <property type="component" value="Chromosome"/>
</dbReference>
<dbReference type="InterPro" id="IPR028081">
    <property type="entry name" value="Leu-bd"/>
</dbReference>
<keyword evidence="2" id="KW-0732">Signal</keyword>
<gene>
    <name evidence="4" type="ORF">A4W93_08610</name>
</gene>
<dbReference type="Pfam" id="PF13458">
    <property type="entry name" value="Peripla_BP_6"/>
    <property type="match status" value="1"/>
</dbReference>
<evidence type="ECO:0000256" key="1">
    <source>
        <dbReference type="ARBA" id="ARBA00010062"/>
    </source>
</evidence>
<dbReference type="EMBL" id="CP015118">
    <property type="protein sequence ID" value="ARN19972.1"/>
    <property type="molecule type" value="Genomic_DNA"/>
</dbReference>
<evidence type="ECO:0000259" key="3">
    <source>
        <dbReference type="Pfam" id="PF13458"/>
    </source>
</evidence>
<dbReference type="KEGG" id="rgu:A4W93_08610"/>
<dbReference type="STRING" id="946333.A4W93_08610"/>
<protein>
    <recommendedName>
        <fullName evidence="3">Leucine-binding protein domain-containing protein</fullName>
    </recommendedName>
</protein>
<reference evidence="4 5" key="1">
    <citation type="submission" date="2016-04" db="EMBL/GenBank/DDBJ databases">
        <title>Complete genome sequence of natural rubber-degrading, novel Gram-negative bacterium, Rhizobacter gummiphilus strain NS21.</title>
        <authorList>
            <person name="Tabata M."/>
            <person name="Kasai D."/>
            <person name="Fukuda M."/>
        </authorList>
    </citation>
    <scope>NUCLEOTIDE SEQUENCE [LARGE SCALE GENOMIC DNA]</scope>
    <source>
        <strain evidence="4 5">NS21</strain>
    </source>
</reference>
<dbReference type="PANTHER" id="PTHR47235:SF1">
    <property type="entry name" value="BLR6548 PROTEIN"/>
    <property type="match status" value="1"/>
</dbReference>
<proteinExistence type="inferred from homology"/>
<dbReference type="PANTHER" id="PTHR47235">
    <property type="entry name" value="BLR6548 PROTEIN"/>
    <property type="match status" value="1"/>
</dbReference>
<evidence type="ECO:0000313" key="4">
    <source>
        <dbReference type="EMBL" id="ARN19972.1"/>
    </source>
</evidence>
<dbReference type="AlphaFoldDB" id="A0A1W6L6W5"/>
<dbReference type="RefSeq" id="WP_085750240.1">
    <property type="nucleotide sequence ID" value="NZ_BSPR01000008.1"/>
</dbReference>
<dbReference type="SUPFAM" id="SSF53822">
    <property type="entry name" value="Periplasmic binding protein-like I"/>
    <property type="match status" value="1"/>
</dbReference>
<dbReference type="Gene3D" id="3.40.50.2300">
    <property type="match status" value="2"/>
</dbReference>
<sequence length="376" mass="38962">MNRRNLVLGAPALCVGSWLAGVHGTATAQSGVVKFGQSAALTGDLSEHGKAVRAGILAAFDAANKADRNQRFELVSLDDAGAADRCAKNVKALTDAGVTALLGLTSGAGAEAVLPGLESQQVALLGSATGHMGIRADNLASAYHTRAGYDLEFKRMVSYVKDRSLSRLGLVYLEGTSKPNLAAMTVSLATVGITPVVAIALDRNNPSYDAVAAQLADQRLDAVMFMAAATPTASIIDHLLASRYKGMNFASSMAGQDLVEALAAKGQSAVMSVVVPRPNAMGLPVVSRCQQDLAAMGSDQRMGVSVLEGYIAGRTAVEAARGAVKGGAVNRTRLKESLASLRTDLGGYKVQFAPGNPHGSKYVELVTIDRYGKMVG</sequence>
<comment type="similarity">
    <text evidence="1">Belongs to the leucine-binding protein family.</text>
</comment>